<organism evidence="3 4">
    <name type="scientific">Nannocystis pusilla</name>
    <dbReference type="NCBI Taxonomy" id="889268"/>
    <lineage>
        <taxon>Bacteria</taxon>
        <taxon>Pseudomonadati</taxon>
        <taxon>Myxococcota</taxon>
        <taxon>Polyangia</taxon>
        <taxon>Nannocystales</taxon>
        <taxon>Nannocystaceae</taxon>
        <taxon>Nannocystis</taxon>
    </lineage>
</organism>
<proteinExistence type="predicted"/>
<feature type="compositionally biased region" description="Polar residues" evidence="1">
    <location>
        <begin position="22"/>
        <end position="32"/>
    </location>
</feature>
<feature type="chain" id="PRO_5046818943" description="Lipoprotein" evidence="2">
    <location>
        <begin position="19"/>
        <end position="187"/>
    </location>
</feature>
<keyword evidence="4" id="KW-1185">Reference proteome</keyword>
<evidence type="ECO:0000313" key="4">
    <source>
        <dbReference type="Proteomes" id="UP001139031"/>
    </source>
</evidence>
<evidence type="ECO:0000256" key="1">
    <source>
        <dbReference type="SAM" id="MobiDB-lite"/>
    </source>
</evidence>
<dbReference type="EMBL" id="JAIRAU010000007">
    <property type="protein sequence ID" value="MBZ5709532.1"/>
    <property type="molecule type" value="Genomic_DNA"/>
</dbReference>
<sequence>MRLVYALVPALLMPSLLACSPESKSGTDTSPGPETCPCIPDDVGGDMTPPSPGTTCGDDVCPKILVDDIADNQGTEVKNPDALTCAFDALQAKTPGVIRWSYKLNYTQYDEEGYIVIRDDGTIIRRNWGQMDLDYIATDSLHGEAPTDAQLAACTAMTDLVQRFECLRTFTITEIEICDAGWELLGD</sequence>
<name>A0ABS7TN14_9BACT</name>
<dbReference type="Proteomes" id="UP001139031">
    <property type="component" value="Unassembled WGS sequence"/>
</dbReference>
<dbReference type="PROSITE" id="PS51257">
    <property type="entry name" value="PROKAR_LIPOPROTEIN"/>
    <property type="match status" value="1"/>
</dbReference>
<feature type="signal peptide" evidence="2">
    <location>
        <begin position="1"/>
        <end position="18"/>
    </location>
</feature>
<protein>
    <recommendedName>
        <fullName evidence="5">Lipoprotein</fullName>
    </recommendedName>
</protein>
<accession>A0ABS7TN14</accession>
<feature type="region of interest" description="Disordered" evidence="1">
    <location>
        <begin position="22"/>
        <end position="53"/>
    </location>
</feature>
<evidence type="ECO:0000313" key="3">
    <source>
        <dbReference type="EMBL" id="MBZ5709532.1"/>
    </source>
</evidence>
<evidence type="ECO:0008006" key="5">
    <source>
        <dbReference type="Google" id="ProtNLM"/>
    </source>
</evidence>
<comment type="caution">
    <text evidence="3">The sequence shown here is derived from an EMBL/GenBank/DDBJ whole genome shotgun (WGS) entry which is preliminary data.</text>
</comment>
<dbReference type="RefSeq" id="WP_224191310.1">
    <property type="nucleotide sequence ID" value="NZ_JAIRAU010000007.1"/>
</dbReference>
<gene>
    <name evidence="3" type="ORF">K7C98_09695</name>
</gene>
<keyword evidence="2" id="KW-0732">Signal</keyword>
<evidence type="ECO:0000256" key="2">
    <source>
        <dbReference type="SAM" id="SignalP"/>
    </source>
</evidence>
<reference evidence="3" key="1">
    <citation type="submission" date="2021-08" db="EMBL/GenBank/DDBJ databases">
        <authorList>
            <person name="Stevens D.C."/>
        </authorList>
    </citation>
    <scope>NUCLEOTIDE SEQUENCE</scope>
    <source>
        <strain evidence="3">DSM 53165</strain>
    </source>
</reference>